<dbReference type="PANTHER" id="PTHR42930:SF3">
    <property type="entry name" value="PHOSPHATE-SPECIFIC TRANSPORT SYSTEM ACCESSORY PROTEIN PHOU"/>
    <property type="match status" value="1"/>
</dbReference>
<dbReference type="EMBL" id="BMHA01000013">
    <property type="protein sequence ID" value="GGI08953.1"/>
    <property type="molecule type" value="Genomic_DNA"/>
</dbReference>
<evidence type="ECO:0000256" key="3">
    <source>
        <dbReference type="ARBA" id="ARBA00011738"/>
    </source>
</evidence>
<reference evidence="9" key="1">
    <citation type="journal article" date="2014" name="Int. J. Syst. Evol. Microbiol.">
        <title>Complete genome sequence of Corynebacterium casei LMG S-19264T (=DSM 44701T), isolated from a smear-ripened cheese.</title>
        <authorList>
            <consortium name="US DOE Joint Genome Institute (JGI-PGF)"/>
            <person name="Walter F."/>
            <person name="Albersmeier A."/>
            <person name="Kalinowski J."/>
            <person name="Ruckert C."/>
        </authorList>
    </citation>
    <scope>NUCLEOTIDE SEQUENCE</scope>
    <source>
        <strain evidence="9">CGMCC 1.14988</strain>
    </source>
</reference>
<comment type="subcellular location">
    <subcellularLocation>
        <location evidence="1 7">Cytoplasm</location>
    </subcellularLocation>
</comment>
<reference evidence="9" key="2">
    <citation type="submission" date="2020-09" db="EMBL/GenBank/DDBJ databases">
        <authorList>
            <person name="Sun Q."/>
            <person name="Zhou Y."/>
        </authorList>
    </citation>
    <scope>NUCLEOTIDE SEQUENCE</scope>
    <source>
        <strain evidence="9">CGMCC 1.14988</strain>
    </source>
</reference>
<accession>A0A8J3ET77</accession>
<dbReference type="RefSeq" id="WP_130648729.1">
    <property type="nucleotide sequence ID" value="NZ_BMHA01000013.1"/>
</dbReference>
<evidence type="ECO:0000256" key="7">
    <source>
        <dbReference type="PIRNR" id="PIRNR003107"/>
    </source>
</evidence>
<dbReference type="GO" id="GO:0006817">
    <property type="term" value="P:phosphate ion transport"/>
    <property type="evidence" value="ECO:0007669"/>
    <property type="project" value="UniProtKB-KW"/>
</dbReference>
<feature type="domain" description="PhoU" evidence="8">
    <location>
        <begin position="18"/>
        <end position="103"/>
    </location>
</feature>
<comment type="caution">
    <text evidence="9">The sequence shown here is derived from an EMBL/GenBank/DDBJ whole genome shotgun (WGS) entry which is preliminary data.</text>
</comment>
<gene>
    <name evidence="9" type="ORF">GCM10011354_31660</name>
</gene>
<evidence type="ECO:0000256" key="6">
    <source>
        <dbReference type="ARBA" id="ARBA00022592"/>
    </source>
</evidence>
<dbReference type="InterPro" id="IPR026022">
    <property type="entry name" value="PhoU_dom"/>
</dbReference>
<feature type="domain" description="PhoU" evidence="8">
    <location>
        <begin position="120"/>
        <end position="204"/>
    </location>
</feature>
<dbReference type="PANTHER" id="PTHR42930">
    <property type="entry name" value="PHOSPHATE-SPECIFIC TRANSPORT SYSTEM ACCESSORY PROTEIN PHOU"/>
    <property type="match status" value="1"/>
</dbReference>
<dbReference type="FunFam" id="1.20.58.220:FF:000004">
    <property type="entry name" value="Phosphate-specific transport system accessory protein PhoU"/>
    <property type="match status" value="1"/>
</dbReference>
<keyword evidence="5 7" id="KW-0963">Cytoplasm</keyword>
<evidence type="ECO:0000256" key="5">
    <source>
        <dbReference type="ARBA" id="ARBA00022490"/>
    </source>
</evidence>
<comment type="subunit">
    <text evidence="3 7">Homodimer.</text>
</comment>
<protein>
    <recommendedName>
        <fullName evidence="7">Phosphate-specific transport system accessory protein PhoU</fullName>
    </recommendedName>
</protein>
<comment type="similarity">
    <text evidence="2 7">Belongs to the PhoU family.</text>
</comment>
<name>A0A8J3ET77_9ACTN</name>
<proteinExistence type="inferred from homology"/>
<dbReference type="InterPro" id="IPR038078">
    <property type="entry name" value="PhoU-like_sf"/>
</dbReference>
<keyword evidence="6 7" id="KW-0592">Phosphate transport</keyword>
<sequence length="222" mass="24454">MRNDLESQLDQLLTRVVGMSERADGMLTEALQAFELGDVAAARRVTAADAEVDRAYEQVQQGVLAVVALHGPVASDLRLLTSLIHVSLHVERMGDYASGVARTVERVRELPADPGLVDQLLEMGGRAREVTRAAMQSFVHLDVEAAKTCARLDDDVDRLYLGIFHRLVRLAAADEHRLEWATHMIQLVRQLERYADHGVDVAEQAVFAVTGRTVELSSFDAG</sequence>
<dbReference type="InterPro" id="IPR028366">
    <property type="entry name" value="PhoU"/>
</dbReference>
<dbReference type="NCBIfam" id="TIGR02135">
    <property type="entry name" value="phoU_full"/>
    <property type="match status" value="1"/>
</dbReference>
<keyword evidence="10" id="KW-1185">Reference proteome</keyword>
<dbReference type="AlphaFoldDB" id="A0A8J3ET77"/>
<organism evidence="9 10">
    <name type="scientific">Egicoccus halophilus</name>
    <dbReference type="NCBI Taxonomy" id="1670830"/>
    <lineage>
        <taxon>Bacteria</taxon>
        <taxon>Bacillati</taxon>
        <taxon>Actinomycetota</taxon>
        <taxon>Nitriliruptoria</taxon>
        <taxon>Egicoccales</taxon>
        <taxon>Egicoccaceae</taxon>
        <taxon>Egicoccus</taxon>
    </lineage>
</organism>
<evidence type="ECO:0000313" key="9">
    <source>
        <dbReference type="EMBL" id="GGI08953.1"/>
    </source>
</evidence>
<evidence type="ECO:0000256" key="4">
    <source>
        <dbReference type="ARBA" id="ARBA00022448"/>
    </source>
</evidence>
<evidence type="ECO:0000256" key="2">
    <source>
        <dbReference type="ARBA" id="ARBA00008107"/>
    </source>
</evidence>
<dbReference type="OrthoDB" id="9814256at2"/>
<keyword evidence="4 7" id="KW-0813">Transport</keyword>
<dbReference type="GO" id="GO:0045936">
    <property type="term" value="P:negative regulation of phosphate metabolic process"/>
    <property type="evidence" value="ECO:0007669"/>
    <property type="project" value="InterPro"/>
</dbReference>
<evidence type="ECO:0000259" key="8">
    <source>
        <dbReference type="Pfam" id="PF01895"/>
    </source>
</evidence>
<evidence type="ECO:0000313" key="10">
    <source>
        <dbReference type="Proteomes" id="UP000650511"/>
    </source>
</evidence>
<dbReference type="Gene3D" id="1.20.58.220">
    <property type="entry name" value="Phosphate transport system protein phou homolog 2, domain 2"/>
    <property type="match status" value="1"/>
</dbReference>
<evidence type="ECO:0000256" key="1">
    <source>
        <dbReference type="ARBA" id="ARBA00004496"/>
    </source>
</evidence>
<dbReference type="SUPFAM" id="SSF109755">
    <property type="entry name" value="PhoU-like"/>
    <property type="match status" value="1"/>
</dbReference>
<comment type="function">
    <text evidence="7">Plays a role in the regulation of phosphate uptake.</text>
</comment>
<dbReference type="GO" id="GO:0030643">
    <property type="term" value="P:intracellular phosphate ion homeostasis"/>
    <property type="evidence" value="ECO:0007669"/>
    <property type="project" value="InterPro"/>
</dbReference>
<dbReference type="Pfam" id="PF01895">
    <property type="entry name" value="PhoU"/>
    <property type="match status" value="2"/>
</dbReference>
<dbReference type="PIRSF" id="PIRSF003107">
    <property type="entry name" value="PhoU"/>
    <property type="match status" value="1"/>
</dbReference>
<dbReference type="Proteomes" id="UP000650511">
    <property type="component" value="Unassembled WGS sequence"/>
</dbReference>
<dbReference type="GO" id="GO:0005737">
    <property type="term" value="C:cytoplasm"/>
    <property type="evidence" value="ECO:0007669"/>
    <property type="project" value="UniProtKB-SubCell"/>
</dbReference>